<reference evidence="2 3" key="1">
    <citation type="journal article" date="2013" name="BMC Genomics">
        <title>The genome and transcriptome of the pine saprophyte Ophiostoma piceae, and a comparison with the bark beetle-associated pine pathogen Grosmannia clavigera.</title>
        <authorList>
            <person name="Haridas S."/>
            <person name="Wang Y."/>
            <person name="Lim L."/>
            <person name="Massoumi Alamouti S."/>
            <person name="Jackman S."/>
            <person name="Docking R."/>
            <person name="Robertson G."/>
            <person name="Birol I."/>
            <person name="Bohlmann J."/>
            <person name="Breuil C."/>
        </authorList>
    </citation>
    <scope>NUCLEOTIDE SEQUENCE [LARGE SCALE GENOMIC DNA]</scope>
    <source>
        <strain evidence="2 3">UAMH 11346</strain>
    </source>
</reference>
<dbReference type="PROSITE" id="PS50011">
    <property type="entry name" value="PROTEIN_KINASE_DOM"/>
    <property type="match status" value="1"/>
</dbReference>
<dbReference type="InterPro" id="IPR011009">
    <property type="entry name" value="Kinase-like_dom_sf"/>
</dbReference>
<keyword evidence="3" id="KW-1185">Reference proteome</keyword>
<accession>S3C307</accession>
<evidence type="ECO:0000259" key="1">
    <source>
        <dbReference type="PROSITE" id="PS50011"/>
    </source>
</evidence>
<dbReference type="SUPFAM" id="SSF56112">
    <property type="entry name" value="Protein kinase-like (PK-like)"/>
    <property type="match status" value="1"/>
</dbReference>
<sequence>MDSNGRKIWTNSEAWSLWEPLPDTNKPGLPYRPGLRLSIRRHMPRPPFGNYYKSERPTRTEADRQEKFHRTQSEWCLMRPPSISPPHPDPVVEGLQVIDEVACEDGRGAQLVRCRLDTDPERIMVAKIYDAFYYDYMLPVGGPCDVTRVADNHYSREAAAYEALADAKADGRLVPKYYGSWTFNLPVPDALQSFNSSSSDSTIRPVHMILMEWIEGISIDKLLQDERTVKSIEPALRLKILAKAMEVFCMVESCGVRHNDLAPRNVVLSPAYGWTTRMPAVFLIDFNVADTTRSPYYQGKKVTPPLPINPRHRFFHHYMPEFGRWIPRRYRKSTTFNGWLSTRWAPDEEGFLLPNPTDREYYENEVYYECVPHGPDSPLWTPGCGRPFDDDEY</sequence>
<feature type="domain" description="Protein kinase" evidence="1">
    <location>
        <begin position="37"/>
        <end position="393"/>
    </location>
</feature>
<gene>
    <name evidence="2" type="ORF">F503_07803</name>
</gene>
<dbReference type="Proteomes" id="UP000016923">
    <property type="component" value="Unassembled WGS sequence"/>
</dbReference>
<dbReference type="HOGENOM" id="CLU_044881_1_0_1"/>
<dbReference type="OMA" id="IDEVACE"/>
<proteinExistence type="predicted"/>
<dbReference type="InterPro" id="IPR000719">
    <property type="entry name" value="Prot_kinase_dom"/>
</dbReference>
<evidence type="ECO:0000313" key="3">
    <source>
        <dbReference type="Proteomes" id="UP000016923"/>
    </source>
</evidence>
<dbReference type="Gene3D" id="1.10.510.10">
    <property type="entry name" value="Transferase(Phosphotransferase) domain 1"/>
    <property type="match status" value="1"/>
</dbReference>
<dbReference type="AlphaFoldDB" id="S3C307"/>
<organism evidence="2 3">
    <name type="scientific">Ophiostoma piceae (strain UAMH 11346)</name>
    <name type="common">Sap stain fungus</name>
    <dbReference type="NCBI Taxonomy" id="1262450"/>
    <lineage>
        <taxon>Eukaryota</taxon>
        <taxon>Fungi</taxon>
        <taxon>Dikarya</taxon>
        <taxon>Ascomycota</taxon>
        <taxon>Pezizomycotina</taxon>
        <taxon>Sordariomycetes</taxon>
        <taxon>Sordariomycetidae</taxon>
        <taxon>Ophiostomatales</taxon>
        <taxon>Ophiostomataceae</taxon>
        <taxon>Ophiostoma</taxon>
    </lineage>
</organism>
<dbReference type="OrthoDB" id="4267316at2759"/>
<dbReference type="eggNOG" id="ENOG502SCK8">
    <property type="taxonomic scope" value="Eukaryota"/>
</dbReference>
<dbReference type="GO" id="GO:0005524">
    <property type="term" value="F:ATP binding"/>
    <property type="evidence" value="ECO:0007669"/>
    <property type="project" value="InterPro"/>
</dbReference>
<evidence type="ECO:0000313" key="2">
    <source>
        <dbReference type="EMBL" id="EPE07152.1"/>
    </source>
</evidence>
<name>S3C307_OPHP1</name>
<protein>
    <recommendedName>
        <fullName evidence="1">Protein kinase domain-containing protein</fullName>
    </recommendedName>
</protein>
<dbReference type="GO" id="GO:0004672">
    <property type="term" value="F:protein kinase activity"/>
    <property type="evidence" value="ECO:0007669"/>
    <property type="project" value="InterPro"/>
</dbReference>
<dbReference type="EMBL" id="KE148151">
    <property type="protein sequence ID" value="EPE07152.1"/>
    <property type="molecule type" value="Genomic_DNA"/>
</dbReference>
<dbReference type="VEuPathDB" id="FungiDB:F503_07803"/>